<feature type="transmembrane region" description="Helical" evidence="1">
    <location>
        <begin position="203"/>
        <end position="227"/>
    </location>
</feature>
<feature type="transmembrane region" description="Helical" evidence="1">
    <location>
        <begin position="239"/>
        <end position="260"/>
    </location>
</feature>
<feature type="transmembrane region" description="Helical" evidence="1">
    <location>
        <begin position="300"/>
        <end position="322"/>
    </location>
</feature>
<keyword evidence="3" id="KW-1185">Reference proteome</keyword>
<comment type="caution">
    <text evidence="2">The sequence shown here is derived from an EMBL/GenBank/DDBJ whole genome shotgun (WGS) entry which is preliminary data.</text>
</comment>
<protein>
    <submittedName>
        <fullName evidence="2">Uncharacterized protein</fullName>
    </submittedName>
</protein>
<dbReference type="RefSeq" id="WP_379958466.1">
    <property type="nucleotide sequence ID" value="NZ_JAUYVI010000006.1"/>
</dbReference>
<keyword evidence="1" id="KW-1133">Transmembrane helix</keyword>
<keyword evidence="1" id="KW-0812">Transmembrane</keyword>
<evidence type="ECO:0000256" key="1">
    <source>
        <dbReference type="SAM" id="Phobius"/>
    </source>
</evidence>
<dbReference type="EMBL" id="JAUYVI010000006">
    <property type="protein sequence ID" value="MDQ7249910.1"/>
    <property type="molecule type" value="Genomic_DNA"/>
</dbReference>
<gene>
    <name evidence="2" type="ORF">Q8A70_19630</name>
</gene>
<sequence>MVWVLGAALTVSFLVLLPIIYDVASLHSERLGELWGYAPNQFLFLLVPFPIAAFAAFIGFRYTVVVLGGESIGDPILEWLVANWPVVLLAGCIVVSALTITDYFFTAKVFDRLEPAYALKALDSAESLRNQVESSTDPSVIEATRKSIAEQGKAQVDLLKAGPRLQPEEILALPPAVYIKAVLDADLQRRWKLLNPTAHALSALQLFAALMTAFAALFSMLIIYLAVKDGHKDAVNSTLNAITISLVAFAVYPICYRYFFAEMQLITNFTSTIRGDFLSAFLISGAAATVMFINPERQDLAGIAFKGLPFLLVIGPSVYSAVAGPLAL</sequence>
<feature type="transmembrane region" description="Helical" evidence="1">
    <location>
        <begin position="41"/>
        <end position="64"/>
    </location>
</feature>
<feature type="transmembrane region" description="Helical" evidence="1">
    <location>
        <begin position="76"/>
        <end position="100"/>
    </location>
</feature>
<feature type="transmembrane region" description="Helical" evidence="1">
    <location>
        <begin position="272"/>
        <end position="293"/>
    </location>
</feature>
<accession>A0ABU0YQB4</accession>
<proteinExistence type="predicted"/>
<keyword evidence="1" id="KW-0472">Membrane</keyword>
<evidence type="ECO:0000313" key="2">
    <source>
        <dbReference type="EMBL" id="MDQ7249910.1"/>
    </source>
</evidence>
<name>A0ABU0YQB4_9PROT</name>
<evidence type="ECO:0000313" key="3">
    <source>
        <dbReference type="Proteomes" id="UP001230156"/>
    </source>
</evidence>
<organism evidence="2 3">
    <name type="scientific">Dongia sedimenti</name>
    <dbReference type="NCBI Taxonomy" id="3064282"/>
    <lineage>
        <taxon>Bacteria</taxon>
        <taxon>Pseudomonadati</taxon>
        <taxon>Pseudomonadota</taxon>
        <taxon>Alphaproteobacteria</taxon>
        <taxon>Rhodospirillales</taxon>
        <taxon>Dongiaceae</taxon>
        <taxon>Dongia</taxon>
    </lineage>
</organism>
<dbReference type="Proteomes" id="UP001230156">
    <property type="component" value="Unassembled WGS sequence"/>
</dbReference>
<reference evidence="3" key="1">
    <citation type="submission" date="2023-08" db="EMBL/GenBank/DDBJ databases">
        <title>Rhodospirillaceae gen. nov., a novel taxon isolated from the Yangtze River Yuezi River estuary sludge.</title>
        <authorList>
            <person name="Ruan L."/>
        </authorList>
    </citation>
    <scope>NUCLEOTIDE SEQUENCE [LARGE SCALE GENOMIC DNA]</scope>
    <source>
        <strain evidence="3">R-7</strain>
    </source>
</reference>